<name>A0ABD3D1R6_9LAMI</name>
<protein>
    <submittedName>
        <fullName evidence="1">Uncharacterized protein</fullName>
    </submittedName>
</protein>
<gene>
    <name evidence="1" type="ORF">CASFOL_020053</name>
</gene>
<keyword evidence="2" id="KW-1185">Reference proteome</keyword>
<accession>A0ABD3D1R6</accession>
<reference evidence="2" key="1">
    <citation type="journal article" date="2024" name="IScience">
        <title>Strigolactones Initiate the Formation of Haustorium-like Structures in Castilleja.</title>
        <authorList>
            <person name="Buerger M."/>
            <person name="Peterson D."/>
            <person name="Chory J."/>
        </authorList>
    </citation>
    <scope>NUCLEOTIDE SEQUENCE [LARGE SCALE GENOMIC DNA]</scope>
</reference>
<dbReference type="EMBL" id="JAVIJP010000027">
    <property type="protein sequence ID" value="KAL3635506.1"/>
    <property type="molecule type" value="Genomic_DNA"/>
</dbReference>
<organism evidence="1 2">
    <name type="scientific">Castilleja foliolosa</name>
    <dbReference type="NCBI Taxonomy" id="1961234"/>
    <lineage>
        <taxon>Eukaryota</taxon>
        <taxon>Viridiplantae</taxon>
        <taxon>Streptophyta</taxon>
        <taxon>Embryophyta</taxon>
        <taxon>Tracheophyta</taxon>
        <taxon>Spermatophyta</taxon>
        <taxon>Magnoliopsida</taxon>
        <taxon>eudicotyledons</taxon>
        <taxon>Gunneridae</taxon>
        <taxon>Pentapetalae</taxon>
        <taxon>asterids</taxon>
        <taxon>lamiids</taxon>
        <taxon>Lamiales</taxon>
        <taxon>Orobanchaceae</taxon>
        <taxon>Pedicularideae</taxon>
        <taxon>Castillejinae</taxon>
        <taxon>Castilleja</taxon>
    </lineage>
</organism>
<dbReference type="PANTHER" id="PTHR31901">
    <property type="entry name" value="GH3 DOMAIN-CONTAINING PROTEIN"/>
    <property type="match status" value="1"/>
</dbReference>
<dbReference type="PANTHER" id="PTHR31901:SF96">
    <property type="entry name" value="INDOLE-3-ACETIC ACID-AMIDO SYNTHETASE GH3.1-RELATED"/>
    <property type="match status" value="1"/>
</dbReference>
<proteinExistence type="predicted"/>
<dbReference type="Pfam" id="PF03321">
    <property type="entry name" value="GH3"/>
    <property type="match status" value="1"/>
</dbReference>
<sequence length="369" mass="41253">MALNSTTPSPLVGPPSLQWIDEITRNAKTEQQNALAQILAQNADTKYLKGFNLNGAMDKETFRSKVPLVTYDDIQPLIRRVADGDTSPILCAEPISLFIVSSGTSGEPKLISSTKQVLDRNMLLSGLPDVVMDMHVKGLDKGKRLSFLSMKTDRKTQGGITVRNVCSSMYKSDAFKKPSPNAHISPNEAIYCEDSFQSMYVQLLCGLYEREQVYRIELTFASGLVRVIKFLQLNWQQLAQDIRTGSLNTNVTDPSIRECMARLMRPDPELADYIGMECAKDDWEGIVTRLWPNTKCLSTIVTGTMAQYIPTLDYYSGKLPIASLLYGSSECVFGINLNPMCKPSEVSYTLMPNEVYFEFLPYKLALECP</sequence>
<dbReference type="Proteomes" id="UP001632038">
    <property type="component" value="Unassembled WGS sequence"/>
</dbReference>
<comment type="caution">
    <text evidence="1">The sequence shown here is derived from an EMBL/GenBank/DDBJ whole genome shotgun (WGS) entry which is preliminary data.</text>
</comment>
<evidence type="ECO:0000313" key="2">
    <source>
        <dbReference type="Proteomes" id="UP001632038"/>
    </source>
</evidence>
<dbReference type="InterPro" id="IPR004993">
    <property type="entry name" value="GH3"/>
</dbReference>
<dbReference type="AlphaFoldDB" id="A0ABD3D1R6"/>
<evidence type="ECO:0000313" key="1">
    <source>
        <dbReference type="EMBL" id="KAL3635506.1"/>
    </source>
</evidence>